<dbReference type="EMBL" id="CP036290">
    <property type="protein sequence ID" value="QDU85371.1"/>
    <property type="molecule type" value="Genomic_DNA"/>
</dbReference>
<evidence type="ECO:0008006" key="4">
    <source>
        <dbReference type="Google" id="ProtNLM"/>
    </source>
</evidence>
<feature type="chain" id="PRO_5021946514" description="DUF4174 domain-containing protein" evidence="1">
    <location>
        <begin position="22"/>
        <end position="132"/>
    </location>
</feature>
<reference evidence="2 3" key="1">
    <citation type="submission" date="2019-02" db="EMBL/GenBank/DDBJ databases">
        <title>Deep-cultivation of Planctomycetes and their phenomic and genomic characterization uncovers novel biology.</title>
        <authorList>
            <person name="Wiegand S."/>
            <person name="Jogler M."/>
            <person name="Boedeker C."/>
            <person name="Pinto D."/>
            <person name="Vollmers J."/>
            <person name="Rivas-Marin E."/>
            <person name="Kohn T."/>
            <person name="Peeters S.H."/>
            <person name="Heuer A."/>
            <person name="Rast P."/>
            <person name="Oberbeckmann S."/>
            <person name="Bunk B."/>
            <person name="Jeske O."/>
            <person name="Meyerdierks A."/>
            <person name="Storesund J.E."/>
            <person name="Kallscheuer N."/>
            <person name="Luecker S."/>
            <person name="Lage O.M."/>
            <person name="Pohl T."/>
            <person name="Merkel B.J."/>
            <person name="Hornburger P."/>
            <person name="Mueller R.-W."/>
            <person name="Bruemmer F."/>
            <person name="Labrenz M."/>
            <person name="Spormann A.M."/>
            <person name="Op den Camp H."/>
            <person name="Overmann J."/>
            <person name="Amann R."/>
            <person name="Jetten M.S.M."/>
            <person name="Mascher T."/>
            <person name="Medema M.H."/>
            <person name="Devos D.P."/>
            <person name="Kaster A.-K."/>
            <person name="Ovreas L."/>
            <person name="Rohde M."/>
            <person name="Galperin M.Y."/>
            <person name="Jogler C."/>
        </authorList>
    </citation>
    <scope>NUCLEOTIDE SEQUENCE [LARGE SCALE GENOMIC DNA]</scope>
    <source>
        <strain evidence="2 3">Pla163</strain>
    </source>
</reference>
<evidence type="ECO:0000256" key="1">
    <source>
        <dbReference type="SAM" id="SignalP"/>
    </source>
</evidence>
<evidence type="ECO:0000313" key="3">
    <source>
        <dbReference type="Proteomes" id="UP000319342"/>
    </source>
</evidence>
<accession>A0A518D1L4</accession>
<name>A0A518D1L4_9BACT</name>
<evidence type="ECO:0000313" key="2">
    <source>
        <dbReference type="EMBL" id="QDU85371.1"/>
    </source>
</evidence>
<dbReference type="AlphaFoldDB" id="A0A518D1L4"/>
<gene>
    <name evidence="2" type="ORF">Pla163_24990</name>
</gene>
<proteinExistence type="predicted"/>
<feature type="signal peptide" evidence="1">
    <location>
        <begin position="1"/>
        <end position="21"/>
    </location>
</feature>
<sequence length="132" mass="14244" precursor="true">MLPMLLSIAFASFAVIPGSLASPAGRQDAPREVLPQRVLYAGSPDCERSRQFMALLGEHFAAVEFTDYSGFTGAAADGFDVVVLDADVRPTERSIGLPRRPELADDYDRATVLIGAGGVIVAERFESKLDWL</sequence>
<keyword evidence="1" id="KW-0732">Signal</keyword>
<dbReference type="Proteomes" id="UP000319342">
    <property type="component" value="Chromosome"/>
</dbReference>
<organism evidence="2 3">
    <name type="scientific">Rohdeia mirabilis</name>
    <dbReference type="NCBI Taxonomy" id="2528008"/>
    <lineage>
        <taxon>Bacteria</taxon>
        <taxon>Pseudomonadati</taxon>
        <taxon>Planctomycetota</taxon>
        <taxon>Planctomycetia</taxon>
        <taxon>Planctomycetia incertae sedis</taxon>
        <taxon>Rohdeia</taxon>
    </lineage>
</organism>
<protein>
    <recommendedName>
        <fullName evidence="4">DUF4174 domain-containing protein</fullName>
    </recommendedName>
</protein>
<keyword evidence="3" id="KW-1185">Reference proteome</keyword>